<dbReference type="PANTHER" id="PTHR11138">
    <property type="entry name" value="METHIONYL-TRNA FORMYLTRANSFERASE"/>
    <property type="match status" value="1"/>
</dbReference>
<evidence type="ECO:0000259" key="1">
    <source>
        <dbReference type="Pfam" id="PF00551"/>
    </source>
</evidence>
<dbReference type="Pfam" id="PF00551">
    <property type="entry name" value="Formyl_trans_N"/>
    <property type="match status" value="1"/>
</dbReference>
<feature type="domain" description="Formyl transferase N-terminal" evidence="1">
    <location>
        <begin position="51"/>
        <end position="140"/>
    </location>
</feature>
<dbReference type="GO" id="GO:0005829">
    <property type="term" value="C:cytosol"/>
    <property type="evidence" value="ECO:0007669"/>
    <property type="project" value="TreeGrafter"/>
</dbReference>
<name>A0A0S4S0M5_CAMHY</name>
<keyword evidence="2" id="KW-0808">Transferase</keyword>
<comment type="caution">
    <text evidence="2">The sequence shown here is derived from an EMBL/GenBank/DDBJ whole genome shotgun (WGS) entry which is preliminary data.</text>
</comment>
<gene>
    <name evidence="2" type="primary">fmt_3</name>
    <name evidence="2" type="ORF">ERS686654_01115</name>
</gene>
<dbReference type="GO" id="GO:0004479">
    <property type="term" value="F:methionyl-tRNA formyltransferase activity"/>
    <property type="evidence" value="ECO:0007669"/>
    <property type="project" value="UniProtKB-EC"/>
</dbReference>
<protein>
    <submittedName>
        <fullName evidence="2">Methionyl-tRNA formyltransferase</fullName>
        <ecNumber evidence="2">2.1.2.9</ecNumber>
    </submittedName>
</protein>
<reference evidence="2 3" key="1">
    <citation type="submission" date="2015-11" db="EMBL/GenBank/DDBJ databases">
        <authorList>
            <consortium name="Pathogen Informatics"/>
        </authorList>
    </citation>
    <scope>NUCLEOTIDE SEQUENCE [LARGE SCALE GENOMIC DNA]</scope>
    <source>
        <strain evidence="2 3">006A-0059</strain>
    </source>
</reference>
<dbReference type="InterPro" id="IPR036477">
    <property type="entry name" value="Formyl_transf_N_sf"/>
</dbReference>
<sequence>MNNKKYLFVGARLGVLETMLSLNLNTQILILEDTFASQKLTRQNIKFRSFNSKNELLEIIKNIDFDILVSNGCPYILPISNLKKDGQIFINIHPSLLPNLKGNHPINGALLFNQTAGASVHIMDDGIDSGDVISQVKIPLNDLNLKLLYQLSFIAESMAFKKAYENKFIPIFKQKNSGNNIYYSRKSDDLRLDFTRQSNKEIISAVKAFSIKGQFARLECGDTLVKISEARIIKNDFLSNVFSDKENQVLMTYEDCCLIKKDGEFLELTCIENNSELLKNFSFKSYSFIPLSAYHSKEYTKLNLLNNDKIFEFSYEKDGAKFYNIAVKSKIPNTPYFDMSSPYGFAGYVCNTGDIEFLTQAINIQKEEALKQNIIAEFIRFHPDCLWINEFKNLLNFFLKANENIAVFCDPSRYEFYSSRLKSKINKAKREIAVKQSLDIDKFITLYYETMKRNGASDFYFFSKDYFERLLNLNNAVMFEASVKAETISMAIFLYDKSNLYYHLGANSTEFMKQNNNAIYAIFEHCFNWGANHKIQTCYLGGGIKIGDSLFDFKKQFASKIVPFYVGGIIYNKNVFDTLKQDNPHFLSYRFKNMGGGNSRLIVKLLPYKEVA</sequence>
<proteinExistence type="predicted"/>
<dbReference type="AlphaFoldDB" id="A0A0S4S0M5"/>
<dbReference type="Proteomes" id="UP000052237">
    <property type="component" value="Unassembled WGS sequence"/>
</dbReference>
<evidence type="ECO:0000313" key="2">
    <source>
        <dbReference type="EMBL" id="CUU79800.1"/>
    </source>
</evidence>
<dbReference type="SUPFAM" id="SSF55729">
    <property type="entry name" value="Acyl-CoA N-acyltransferases (Nat)"/>
    <property type="match status" value="1"/>
</dbReference>
<organism evidence="2 3">
    <name type="scientific">Campylobacter hyointestinalis subsp. hyointestinalis</name>
    <dbReference type="NCBI Taxonomy" id="91352"/>
    <lineage>
        <taxon>Bacteria</taxon>
        <taxon>Pseudomonadati</taxon>
        <taxon>Campylobacterota</taxon>
        <taxon>Epsilonproteobacteria</taxon>
        <taxon>Campylobacterales</taxon>
        <taxon>Campylobacteraceae</taxon>
        <taxon>Campylobacter</taxon>
    </lineage>
</organism>
<keyword evidence="3" id="KW-1185">Reference proteome</keyword>
<dbReference type="Gene3D" id="3.40.630.30">
    <property type="match status" value="1"/>
</dbReference>
<dbReference type="EC" id="2.1.2.9" evidence="2"/>
<dbReference type="SUPFAM" id="SSF53328">
    <property type="entry name" value="Formyltransferase"/>
    <property type="match status" value="1"/>
</dbReference>
<dbReference type="RefSeq" id="WP_059435129.1">
    <property type="nucleotide sequence ID" value="NZ_FAVB01000002.1"/>
</dbReference>
<evidence type="ECO:0000313" key="3">
    <source>
        <dbReference type="Proteomes" id="UP000052237"/>
    </source>
</evidence>
<dbReference type="Gene3D" id="3.40.50.12230">
    <property type="match status" value="1"/>
</dbReference>
<accession>A0A0S4S0M5</accession>
<dbReference type="EMBL" id="FAVB01000002">
    <property type="protein sequence ID" value="CUU79800.1"/>
    <property type="molecule type" value="Genomic_DNA"/>
</dbReference>
<dbReference type="PANTHER" id="PTHR11138:SF5">
    <property type="entry name" value="METHIONYL-TRNA FORMYLTRANSFERASE, MITOCHONDRIAL"/>
    <property type="match status" value="1"/>
</dbReference>
<dbReference type="InterPro" id="IPR002376">
    <property type="entry name" value="Formyl_transf_N"/>
</dbReference>
<dbReference type="InterPro" id="IPR016181">
    <property type="entry name" value="Acyl_CoA_acyltransferase"/>
</dbReference>